<geneLocation type="plasmid" evidence="2 3">
    <name>unnamed1</name>
</geneLocation>
<evidence type="ECO:0000313" key="3">
    <source>
        <dbReference type="Proteomes" id="UP000464330"/>
    </source>
</evidence>
<dbReference type="EMBL" id="CP019718">
    <property type="protein sequence ID" value="QHZ54071.1"/>
    <property type="molecule type" value="Genomic_DNA"/>
</dbReference>
<dbReference type="AlphaFoldDB" id="A0A6C0QZW9"/>
<protein>
    <submittedName>
        <fullName evidence="2">Uncharacterized protein</fullName>
    </submittedName>
</protein>
<name>A0A6C0QZW9_9BACL</name>
<evidence type="ECO:0000313" key="2">
    <source>
        <dbReference type="EMBL" id="QHZ54071.1"/>
    </source>
</evidence>
<gene>
    <name evidence="1" type="ORF">ERICV_05015</name>
    <name evidence="2" type="ORF">ERICV_05087</name>
</gene>
<keyword evidence="2" id="KW-0614">Plasmid</keyword>
<evidence type="ECO:0000313" key="1">
    <source>
        <dbReference type="EMBL" id="QHZ53999.1"/>
    </source>
</evidence>
<dbReference type="Proteomes" id="UP000464330">
    <property type="component" value="Plasmid unnamed1"/>
</dbReference>
<reference evidence="2 3" key="1">
    <citation type="journal article" date="2020" name="Int. J. Med. Microbiol.">
        <title>Discovery of Paenibacillus larvae ERIC V: Phenotypic and genomic comparison to genotypes ERIC I-IV reveal different inventories of virulence factors which correlate with epidemiological prevalences of American Foulbrood.</title>
        <authorList>
            <person name="Beims H."/>
            <person name="Bunk B."/>
            <person name="Erler S."/>
            <person name="Mohr K.I."/>
            <person name="Sproer C."/>
            <person name="Pradella S."/>
            <person name="Gunther G."/>
            <person name="Rohde M."/>
            <person name="von der Ohe W."/>
            <person name="Steinert M."/>
        </authorList>
    </citation>
    <scope>NUCLEOTIDE SEQUENCE [LARGE SCALE GENOMIC DNA]</scope>
    <source>
        <strain evidence="2">Eric_V</strain>
        <plasmid evidence="2">unnamed1</plasmid>
    </source>
</reference>
<organism evidence="2 3">
    <name type="scientific">Paenibacillus larvae subsp. larvae</name>
    <dbReference type="NCBI Taxonomy" id="147375"/>
    <lineage>
        <taxon>Bacteria</taxon>
        <taxon>Bacillati</taxon>
        <taxon>Bacillota</taxon>
        <taxon>Bacilli</taxon>
        <taxon>Bacillales</taxon>
        <taxon>Paenibacillaceae</taxon>
        <taxon>Paenibacillus</taxon>
    </lineage>
</organism>
<sequence>MNYTIRYCEFCYEEVAVLGYEPESDRIFWECPNCGICAYYILL</sequence>
<dbReference type="EMBL" id="CP019718">
    <property type="protein sequence ID" value="QHZ53999.1"/>
    <property type="molecule type" value="Genomic_DNA"/>
</dbReference>
<accession>A0A6C0QZW9</accession>
<proteinExistence type="predicted"/>